<reference evidence="2" key="2">
    <citation type="submission" date="2021-01" db="EMBL/GenBank/DDBJ databases">
        <authorList>
            <person name="Schikora-Tamarit M.A."/>
        </authorList>
    </citation>
    <scope>NUCLEOTIDE SEQUENCE</scope>
    <source>
        <strain evidence="2">CBS6075</strain>
    </source>
</reference>
<gene>
    <name evidence="2" type="ORF">OGAPHI_003963</name>
</gene>
<dbReference type="Proteomes" id="UP000769157">
    <property type="component" value="Unassembled WGS sequence"/>
</dbReference>
<protein>
    <submittedName>
        <fullName evidence="2">Uncharacterized protein</fullName>
    </submittedName>
</protein>
<organism evidence="2 3">
    <name type="scientific">Ogataea philodendri</name>
    <dbReference type="NCBI Taxonomy" id="1378263"/>
    <lineage>
        <taxon>Eukaryota</taxon>
        <taxon>Fungi</taxon>
        <taxon>Dikarya</taxon>
        <taxon>Ascomycota</taxon>
        <taxon>Saccharomycotina</taxon>
        <taxon>Pichiomycetes</taxon>
        <taxon>Pichiales</taxon>
        <taxon>Pichiaceae</taxon>
        <taxon>Ogataea</taxon>
    </lineage>
</organism>
<sequence>MVANAAKTAEMAPDAPRDNPNEPVAAENRIEAKEAPTPLIRYKEVKFTTPRTWIIVDPNEYRQNMFMSKCVKFSWLNPDHKSDHCVVLDGPLSRRKYLLRTFIVLSPTVRARHSKNTPTFTPIKPKRSC</sequence>
<reference evidence="2" key="1">
    <citation type="journal article" date="2021" name="Open Biol.">
        <title>Shared evolutionary footprints suggest mitochondrial oxidative damage underlies multiple complex I losses in fungi.</title>
        <authorList>
            <person name="Schikora-Tamarit M.A."/>
            <person name="Marcet-Houben M."/>
            <person name="Nosek J."/>
            <person name="Gabaldon T."/>
        </authorList>
    </citation>
    <scope>NUCLEOTIDE SEQUENCE</scope>
    <source>
        <strain evidence="2">CBS6075</strain>
    </source>
</reference>
<proteinExistence type="predicted"/>
<dbReference type="RefSeq" id="XP_046060979.1">
    <property type="nucleotide sequence ID" value="XM_046204990.1"/>
</dbReference>
<comment type="caution">
    <text evidence="2">The sequence shown here is derived from an EMBL/GenBank/DDBJ whole genome shotgun (WGS) entry which is preliminary data.</text>
</comment>
<dbReference type="AlphaFoldDB" id="A0A9P8P5V4"/>
<evidence type="ECO:0000256" key="1">
    <source>
        <dbReference type="SAM" id="MobiDB-lite"/>
    </source>
</evidence>
<name>A0A9P8P5V4_9ASCO</name>
<accession>A0A9P8P5V4</accession>
<dbReference type="GeneID" id="70235928"/>
<keyword evidence="3" id="KW-1185">Reference proteome</keyword>
<dbReference type="EMBL" id="JAEUBE010000295">
    <property type="protein sequence ID" value="KAH3665775.1"/>
    <property type="molecule type" value="Genomic_DNA"/>
</dbReference>
<evidence type="ECO:0000313" key="3">
    <source>
        <dbReference type="Proteomes" id="UP000769157"/>
    </source>
</evidence>
<feature type="region of interest" description="Disordered" evidence="1">
    <location>
        <begin position="1"/>
        <end position="32"/>
    </location>
</feature>
<evidence type="ECO:0000313" key="2">
    <source>
        <dbReference type="EMBL" id="KAH3665775.1"/>
    </source>
</evidence>